<gene>
    <name evidence="2" type="ORF">J116_018900</name>
</gene>
<dbReference type="OrthoDB" id="5197650at2"/>
<comment type="caution">
    <text evidence="2">The sequence shown here is derived from an EMBL/GenBank/DDBJ whole genome shotgun (WGS) entry which is preliminary data.</text>
</comment>
<evidence type="ECO:0000259" key="1">
    <source>
        <dbReference type="Pfam" id="PF01814"/>
    </source>
</evidence>
<protein>
    <recommendedName>
        <fullName evidence="1">Hemerythrin-like domain-containing protein</fullName>
    </recommendedName>
</protein>
<keyword evidence="3" id="KW-1185">Reference proteome</keyword>
<dbReference type="Gene3D" id="1.20.120.520">
    <property type="entry name" value="nmb1532 protein domain like"/>
    <property type="match status" value="1"/>
</dbReference>
<accession>A0A1D3E0V7</accession>
<name>A0A1D3E0V7_9ACTN</name>
<dbReference type="eggNOG" id="COG3945">
    <property type="taxonomic scope" value="Bacteria"/>
</dbReference>
<dbReference type="InterPro" id="IPR012312">
    <property type="entry name" value="Hemerythrin-like"/>
</dbReference>
<dbReference type="Proteomes" id="UP000095329">
    <property type="component" value="Unassembled WGS sequence"/>
</dbReference>
<dbReference type="EMBL" id="ASHX02000001">
    <property type="protein sequence ID" value="OEJ98200.1"/>
    <property type="molecule type" value="Genomic_DNA"/>
</dbReference>
<feature type="domain" description="Hemerythrin-like" evidence="1">
    <location>
        <begin position="4"/>
        <end position="135"/>
    </location>
</feature>
<proteinExistence type="predicted"/>
<dbReference type="Pfam" id="PF01814">
    <property type="entry name" value="Hemerythrin"/>
    <property type="match status" value="1"/>
</dbReference>
<evidence type="ECO:0000313" key="3">
    <source>
        <dbReference type="Proteomes" id="UP000095329"/>
    </source>
</evidence>
<dbReference type="STRING" id="1306406.J116_018900"/>
<sequence length="207" mass="22485">MLLAHRAMVRDLGRVARSAEQLAHSPDPGRAAALRGYVDRLFQVIEHHHEGEDEFLWPRLRRLGADEEALTLMTTEHAELAKLLHDWHAASTRLGTDAGASSDAGAGAAAGLAGLTEGVRDQLSRHAADEERELSGRLAPVLDAAVWKGFSAHMRRTAPGWTLTFMPAWLASVAGPDERAGVPARPVAALFRGRLEKQRRAAFGEHC</sequence>
<reference evidence="2 3" key="1">
    <citation type="journal article" date="2013" name="Genome Announc.">
        <title>Genome Sequence of Streptomyces violaceusniger Strain SPC6, a Halotolerant Streptomycete That Exhibits Rapid Growth and Development.</title>
        <authorList>
            <person name="Chen X."/>
            <person name="Zhang B."/>
            <person name="Zhang W."/>
            <person name="Wu X."/>
            <person name="Zhang M."/>
            <person name="Chen T."/>
            <person name="Liu G."/>
            <person name="Dyson P."/>
        </authorList>
    </citation>
    <scope>NUCLEOTIDE SEQUENCE [LARGE SCALE GENOMIC DNA]</scope>
    <source>
        <strain evidence="2 3">SPC6</strain>
    </source>
</reference>
<dbReference type="CDD" id="cd12108">
    <property type="entry name" value="Hr-like"/>
    <property type="match status" value="1"/>
</dbReference>
<dbReference type="AlphaFoldDB" id="A0A1D3E0V7"/>
<organism evidence="2 3">
    <name type="scientific">Streptomyces thermolilacinus SPC6</name>
    <dbReference type="NCBI Taxonomy" id="1306406"/>
    <lineage>
        <taxon>Bacteria</taxon>
        <taxon>Bacillati</taxon>
        <taxon>Actinomycetota</taxon>
        <taxon>Actinomycetes</taxon>
        <taxon>Kitasatosporales</taxon>
        <taxon>Streptomycetaceae</taxon>
        <taxon>Streptomyces</taxon>
    </lineage>
</organism>
<evidence type="ECO:0000313" key="2">
    <source>
        <dbReference type="EMBL" id="OEJ98200.1"/>
    </source>
</evidence>